<keyword evidence="3" id="KW-1185">Reference proteome</keyword>
<sequence>MPDEAVQMQQIGEVLAEQPAPGHSSYLGQVIGRAWARLTAAGPRRQQSPRPDGLEAFDMLGGWKGSDARQRIP</sequence>
<dbReference type="EMBL" id="JACHOU010000008">
    <property type="protein sequence ID" value="MBB6355576.1"/>
    <property type="molecule type" value="Genomic_DNA"/>
</dbReference>
<organism evidence="2 3">
    <name type="scientific">Aminobacter aganoensis</name>
    <dbReference type="NCBI Taxonomy" id="83264"/>
    <lineage>
        <taxon>Bacteria</taxon>
        <taxon>Pseudomonadati</taxon>
        <taxon>Pseudomonadota</taxon>
        <taxon>Alphaproteobacteria</taxon>
        <taxon>Hyphomicrobiales</taxon>
        <taxon>Phyllobacteriaceae</taxon>
        <taxon>Aminobacter</taxon>
    </lineage>
</organism>
<name>A0A7X0KLY7_9HYPH</name>
<evidence type="ECO:0000256" key="1">
    <source>
        <dbReference type="SAM" id="MobiDB-lite"/>
    </source>
</evidence>
<accession>A0A7X0KLY7</accession>
<dbReference type="AlphaFoldDB" id="A0A7X0KLY7"/>
<dbReference type="Proteomes" id="UP000536262">
    <property type="component" value="Unassembled WGS sequence"/>
</dbReference>
<evidence type="ECO:0000313" key="2">
    <source>
        <dbReference type="EMBL" id="MBB6355576.1"/>
    </source>
</evidence>
<evidence type="ECO:0000313" key="3">
    <source>
        <dbReference type="Proteomes" id="UP000536262"/>
    </source>
</evidence>
<reference evidence="2 3" key="1">
    <citation type="submission" date="2020-08" db="EMBL/GenBank/DDBJ databases">
        <title>Genomic Encyclopedia of Type Strains, Phase IV (KMG-IV): sequencing the most valuable type-strain genomes for metagenomic binning, comparative biology and taxonomic classification.</title>
        <authorList>
            <person name="Goeker M."/>
        </authorList>
    </citation>
    <scope>NUCLEOTIDE SEQUENCE [LARGE SCALE GENOMIC DNA]</scope>
    <source>
        <strain evidence="2 3">DSM 7051</strain>
    </source>
</reference>
<comment type="caution">
    <text evidence="2">The sequence shown here is derived from an EMBL/GenBank/DDBJ whole genome shotgun (WGS) entry which is preliminary data.</text>
</comment>
<gene>
    <name evidence="2" type="ORF">GGR00_003380</name>
</gene>
<protein>
    <submittedName>
        <fullName evidence="2">Uncharacterized protein</fullName>
    </submittedName>
</protein>
<feature type="region of interest" description="Disordered" evidence="1">
    <location>
        <begin position="41"/>
        <end position="73"/>
    </location>
</feature>
<proteinExistence type="predicted"/>